<protein>
    <submittedName>
        <fullName evidence="1">Uncharacterized protein</fullName>
    </submittedName>
</protein>
<organism evidence="1 2">
    <name type="scientific">Sinanodonta woodiana</name>
    <name type="common">Chinese pond mussel</name>
    <name type="synonym">Anodonta woodiana</name>
    <dbReference type="NCBI Taxonomy" id="1069815"/>
    <lineage>
        <taxon>Eukaryota</taxon>
        <taxon>Metazoa</taxon>
        <taxon>Spiralia</taxon>
        <taxon>Lophotrochozoa</taxon>
        <taxon>Mollusca</taxon>
        <taxon>Bivalvia</taxon>
        <taxon>Autobranchia</taxon>
        <taxon>Heteroconchia</taxon>
        <taxon>Palaeoheterodonta</taxon>
        <taxon>Unionida</taxon>
        <taxon>Unionoidea</taxon>
        <taxon>Unionidae</taxon>
        <taxon>Unioninae</taxon>
        <taxon>Sinanodonta</taxon>
    </lineage>
</organism>
<name>A0ABD3TI74_SINWO</name>
<dbReference type="EMBL" id="JBJQND010000018">
    <property type="protein sequence ID" value="KAL3836749.1"/>
    <property type="molecule type" value="Genomic_DNA"/>
</dbReference>
<feature type="non-terminal residue" evidence="1">
    <location>
        <position position="66"/>
    </location>
</feature>
<dbReference type="AlphaFoldDB" id="A0ABD3TI74"/>
<gene>
    <name evidence="1" type="ORF">ACJMK2_022166</name>
</gene>
<proteinExistence type="predicted"/>
<reference evidence="1 2" key="1">
    <citation type="submission" date="2024-11" db="EMBL/GenBank/DDBJ databases">
        <title>Chromosome-level genome assembly of the freshwater bivalve Anodonta woodiana.</title>
        <authorList>
            <person name="Chen X."/>
        </authorList>
    </citation>
    <scope>NUCLEOTIDE SEQUENCE [LARGE SCALE GENOMIC DNA]</scope>
    <source>
        <strain evidence="1">MN2024</strain>
        <tissue evidence="1">Gills</tissue>
    </source>
</reference>
<evidence type="ECO:0000313" key="1">
    <source>
        <dbReference type="EMBL" id="KAL3836749.1"/>
    </source>
</evidence>
<evidence type="ECO:0000313" key="2">
    <source>
        <dbReference type="Proteomes" id="UP001634394"/>
    </source>
</evidence>
<dbReference type="Proteomes" id="UP001634394">
    <property type="component" value="Unassembled WGS sequence"/>
</dbReference>
<keyword evidence="2" id="KW-1185">Reference proteome</keyword>
<accession>A0ABD3TI74</accession>
<sequence>MRRIPEVTVNTILRRGNVLTARGKSSEDERFQDEDHETNDIYYNNPIGAFKIDINQDDANQYPDAA</sequence>
<comment type="caution">
    <text evidence="1">The sequence shown here is derived from an EMBL/GenBank/DDBJ whole genome shotgun (WGS) entry which is preliminary data.</text>
</comment>